<accession>A0A151S4Q2</accession>
<evidence type="ECO:0000313" key="2">
    <source>
        <dbReference type="Proteomes" id="UP000075243"/>
    </source>
</evidence>
<gene>
    <name evidence="1" type="ORF">KK1_028466</name>
</gene>
<sequence length="154" mass="17288">MYRRLIGHLIYLITMHPNITHLVQHLSQFVSNPTSAHHQVAFRILHYLKGTPCSGIFLATNSTLHLKGSSLISWHSKKQLIISQSSSKAHEGTKHIEIDCHIMCDELRVGLIKLLPVSSSLQLVDIYTKTLSLAVFRGFCSKLGMLDISFLALE</sequence>
<dbReference type="PANTHER" id="PTHR11439:SF454">
    <property type="match status" value="1"/>
</dbReference>
<reference evidence="1" key="1">
    <citation type="journal article" date="2012" name="Nat. Biotechnol.">
        <title>Draft genome sequence of pigeonpea (Cajanus cajan), an orphan legume crop of resource-poor farmers.</title>
        <authorList>
            <person name="Varshney R.K."/>
            <person name="Chen W."/>
            <person name="Li Y."/>
            <person name="Bharti A.K."/>
            <person name="Saxena R.K."/>
            <person name="Schlueter J.A."/>
            <person name="Donoghue M.T."/>
            <person name="Azam S."/>
            <person name="Fan G."/>
            <person name="Whaley A.M."/>
            <person name="Farmer A.D."/>
            <person name="Sheridan J."/>
            <person name="Iwata A."/>
            <person name="Tuteja R."/>
            <person name="Penmetsa R.V."/>
            <person name="Wu W."/>
            <person name="Upadhyaya H.D."/>
            <person name="Yang S.P."/>
            <person name="Shah T."/>
            <person name="Saxena K.B."/>
            <person name="Michael T."/>
            <person name="McCombie W.R."/>
            <person name="Yang B."/>
            <person name="Zhang G."/>
            <person name="Yang H."/>
            <person name="Wang J."/>
            <person name="Spillane C."/>
            <person name="Cook D.R."/>
            <person name="May G.D."/>
            <person name="Xu X."/>
            <person name="Jackson S.A."/>
        </authorList>
    </citation>
    <scope>NUCLEOTIDE SEQUENCE [LARGE SCALE GENOMIC DNA]</scope>
</reference>
<dbReference type="EMBL" id="KQ483469">
    <property type="protein sequence ID" value="KYP49782.1"/>
    <property type="molecule type" value="Genomic_DNA"/>
</dbReference>
<proteinExistence type="predicted"/>
<dbReference type="STRING" id="3821.A0A151S4Q2"/>
<evidence type="ECO:0000313" key="1">
    <source>
        <dbReference type="EMBL" id="KYP49782.1"/>
    </source>
</evidence>
<protein>
    <recommendedName>
        <fullName evidence="3">Copia protein</fullName>
    </recommendedName>
</protein>
<evidence type="ECO:0008006" key="3">
    <source>
        <dbReference type="Google" id="ProtNLM"/>
    </source>
</evidence>
<dbReference type="OMA" id="CHIMCDE"/>
<keyword evidence="2" id="KW-1185">Reference proteome</keyword>
<dbReference type="PANTHER" id="PTHR11439">
    <property type="entry name" value="GAG-POL-RELATED RETROTRANSPOSON"/>
    <property type="match status" value="1"/>
</dbReference>
<organism evidence="1 2">
    <name type="scientific">Cajanus cajan</name>
    <name type="common">Pigeon pea</name>
    <name type="synonym">Cajanus indicus</name>
    <dbReference type="NCBI Taxonomy" id="3821"/>
    <lineage>
        <taxon>Eukaryota</taxon>
        <taxon>Viridiplantae</taxon>
        <taxon>Streptophyta</taxon>
        <taxon>Embryophyta</taxon>
        <taxon>Tracheophyta</taxon>
        <taxon>Spermatophyta</taxon>
        <taxon>Magnoliopsida</taxon>
        <taxon>eudicotyledons</taxon>
        <taxon>Gunneridae</taxon>
        <taxon>Pentapetalae</taxon>
        <taxon>rosids</taxon>
        <taxon>fabids</taxon>
        <taxon>Fabales</taxon>
        <taxon>Fabaceae</taxon>
        <taxon>Papilionoideae</taxon>
        <taxon>50 kb inversion clade</taxon>
        <taxon>NPAAA clade</taxon>
        <taxon>indigoferoid/millettioid clade</taxon>
        <taxon>Phaseoleae</taxon>
        <taxon>Cajanus</taxon>
    </lineage>
</organism>
<dbReference type="Proteomes" id="UP000075243">
    <property type="component" value="Unassembled WGS sequence"/>
</dbReference>
<dbReference type="Gramene" id="C.cajan_27972.t">
    <property type="protein sequence ID" value="C.cajan_27972.t"/>
    <property type="gene ID" value="C.cajan_27972"/>
</dbReference>
<dbReference type="AlphaFoldDB" id="A0A151S4Q2"/>
<name>A0A151S4Q2_CAJCA</name>